<reference evidence="1 2" key="1">
    <citation type="submission" date="2014-04" db="EMBL/GenBank/DDBJ databases">
        <authorList>
            <consortium name="DOE Joint Genome Institute"/>
            <person name="Kuo A."/>
            <person name="Kohler A."/>
            <person name="Costa M.D."/>
            <person name="Nagy L.G."/>
            <person name="Floudas D."/>
            <person name="Copeland A."/>
            <person name="Barry K.W."/>
            <person name="Cichocki N."/>
            <person name="Veneault-Fourrey C."/>
            <person name="LaButti K."/>
            <person name="Lindquist E.A."/>
            <person name="Lipzen A."/>
            <person name="Lundell T."/>
            <person name="Morin E."/>
            <person name="Murat C."/>
            <person name="Sun H."/>
            <person name="Tunlid A."/>
            <person name="Henrissat B."/>
            <person name="Grigoriev I.V."/>
            <person name="Hibbett D.S."/>
            <person name="Martin F."/>
            <person name="Nordberg H.P."/>
            <person name="Cantor M.N."/>
            <person name="Hua S.X."/>
        </authorList>
    </citation>
    <scope>NUCLEOTIDE SEQUENCE [LARGE SCALE GENOMIC DNA]</scope>
    <source>
        <strain evidence="1 2">441</strain>
    </source>
</reference>
<dbReference type="EMBL" id="KN833728">
    <property type="protein sequence ID" value="KIK23268.1"/>
    <property type="molecule type" value="Genomic_DNA"/>
</dbReference>
<reference evidence="2" key="2">
    <citation type="submission" date="2015-01" db="EMBL/GenBank/DDBJ databases">
        <title>Evolutionary Origins and Diversification of the Mycorrhizal Mutualists.</title>
        <authorList>
            <consortium name="DOE Joint Genome Institute"/>
            <consortium name="Mycorrhizal Genomics Consortium"/>
            <person name="Kohler A."/>
            <person name="Kuo A."/>
            <person name="Nagy L.G."/>
            <person name="Floudas D."/>
            <person name="Copeland A."/>
            <person name="Barry K.W."/>
            <person name="Cichocki N."/>
            <person name="Veneault-Fourrey C."/>
            <person name="LaButti K."/>
            <person name="Lindquist E.A."/>
            <person name="Lipzen A."/>
            <person name="Lundell T."/>
            <person name="Morin E."/>
            <person name="Murat C."/>
            <person name="Riley R."/>
            <person name="Ohm R."/>
            <person name="Sun H."/>
            <person name="Tunlid A."/>
            <person name="Henrissat B."/>
            <person name="Grigoriev I.V."/>
            <person name="Hibbett D.S."/>
            <person name="Martin F."/>
        </authorList>
    </citation>
    <scope>NUCLEOTIDE SEQUENCE [LARGE SCALE GENOMIC DNA]</scope>
    <source>
        <strain evidence="2">441</strain>
    </source>
</reference>
<dbReference type="AlphaFoldDB" id="A0A0C9ZUB3"/>
<organism evidence="1 2">
    <name type="scientific">Pisolithus microcarpus 441</name>
    <dbReference type="NCBI Taxonomy" id="765257"/>
    <lineage>
        <taxon>Eukaryota</taxon>
        <taxon>Fungi</taxon>
        <taxon>Dikarya</taxon>
        <taxon>Basidiomycota</taxon>
        <taxon>Agaricomycotina</taxon>
        <taxon>Agaricomycetes</taxon>
        <taxon>Agaricomycetidae</taxon>
        <taxon>Boletales</taxon>
        <taxon>Sclerodermatineae</taxon>
        <taxon>Pisolithaceae</taxon>
        <taxon>Pisolithus</taxon>
    </lineage>
</organism>
<keyword evidence="2" id="KW-1185">Reference proteome</keyword>
<name>A0A0C9ZUB3_9AGAM</name>
<dbReference type="HOGENOM" id="CLU_2590671_0_0_1"/>
<gene>
    <name evidence="1" type="ORF">PISMIDRAFT_466310</name>
</gene>
<evidence type="ECO:0000313" key="1">
    <source>
        <dbReference type="EMBL" id="KIK23268.1"/>
    </source>
</evidence>
<evidence type="ECO:0000313" key="2">
    <source>
        <dbReference type="Proteomes" id="UP000054018"/>
    </source>
</evidence>
<sequence>MHKYTCVMVAVDTVGAFSGSWKLVWLLIISSTVSTREARTRRPPLISLWLSSTLRSAQPRSSRNWKWFDEYDLPTTLRGN</sequence>
<protein>
    <submittedName>
        <fullName evidence="1">Uncharacterized protein</fullName>
    </submittedName>
</protein>
<proteinExistence type="predicted"/>
<dbReference type="Proteomes" id="UP000054018">
    <property type="component" value="Unassembled WGS sequence"/>
</dbReference>
<accession>A0A0C9ZUB3</accession>